<keyword evidence="2" id="KW-1185">Reference proteome</keyword>
<gene>
    <name evidence="1" type="ORF">EJ06DRAFT_219367</name>
</gene>
<protein>
    <submittedName>
        <fullName evidence="1">Uncharacterized protein</fullName>
    </submittedName>
</protein>
<reference evidence="1" key="1">
    <citation type="journal article" date="2020" name="Stud. Mycol.">
        <title>101 Dothideomycetes genomes: a test case for predicting lifestyles and emergence of pathogens.</title>
        <authorList>
            <person name="Haridas S."/>
            <person name="Albert R."/>
            <person name="Binder M."/>
            <person name="Bloem J."/>
            <person name="Labutti K."/>
            <person name="Salamov A."/>
            <person name="Andreopoulos B."/>
            <person name="Baker S."/>
            <person name="Barry K."/>
            <person name="Bills G."/>
            <person name="Bluhm B."/>
            <person name="Cannon C."/>
            <person name="Castanera R."/>
            <person name="Culley D."/>
            <person name="Daum C."/>
            <person name="Ezra D."/>
            <person name="Gonzalez J."/>
            <person name="Henrissat B."/>
            <person name="Kuo A."/>
            <person name="Liang C."/>
            <person name="Lipzen A."/>
            <person name="Lutzoni F."/>
            <person name="Magnuson J."/>
            <person name="Mondo S."/>
            <person name="Nolan M."/>
            <person name="Ohm R."/>
            <person name="Pangilinan J."/>
            <person name="Park H.-J."/>
            <person name="Ramirez L."/>
            <person name="Alfaro M."/>
            <person name="Sun H."/>
            <person name="Tritt A."/>
            <person name="Yoshinaga Y."/>
            <person name="Zwiers L.-H."/>
            <person name="Turgeon B."/>
            <person name="Goodwin S."/>
            <person name="Spatafora J."/>
            <person name="Crous P."/>
            <person name="Grigoriev I."/>
        </authorList>
    </citation>
    <scope>NUCLEOTIDE SEQUENCE</scope>
    <source>
        <strain evidence="1">CBS 262.69</strain>
    </source>
</reference>
<dbReference type="EMBL" id="ML996688">
    <property type="protein sequence ID" value="KAF2404779.1"/>
    <property type="molecule type" value="Genomic_DNA"/>
</dbReference>
<evidence type="ECO:0000313" key="1">
    <source>
        <dbReference type="EMBL" id="KAF2404779.1"/>
    </source>
</evidence>
<accession>A0A6G1I9N5</accession>
<evidence type="ECO:0000313" key="2">
    <source>
        <dbReference type="Proteomes" id="UP000799640"/>
    </source>
</evidence>
<dbReference type="Proteomes" id="UP000799640">
    <property type="component" value="Unassembled WGS sequence"/>
</dbReference>
<proteinExistence type="predicted"/>
<name>A0A6G1I9N5_9PEZI</name>
<sequence length="158" mass="17630">MWSCFPFVAAQHGRDKNTGTASSSIPFYRTGRRLAHLIPYQSPVTPRHIASRHSDTHRPFCLESPNCHPVPAIQEVACEAPRHHAKAVSSPHGAVRRLRHIPIIFATLSIYGVRTDVLLSIEDCDLYSAGERQPFANQPCSSKKIIMCRGCDIICSRE</sequence>
<organism evidence="1 2">
    <name type="scientific">Trichodelitschia bisporula</name>
    <dbReference type="NCBI Taxonomy" id="703511"/>
    <lineage>
        <taxon>Eukaryota</taxon>
        <taxon>Fungi</taxon>
        <taxon>Dikarya</taxon>
        <taxon>Ascomycota</taxon>
        <taxon>Pezizomycotina</taxon>
        <taxon>Dothideomycetes</taxon>
        <taxon>Dothideomycetes incertae sedis</taxon>
        <taxon>Phaeotrichales</taxon>
        <taxon>Phaeotrichaceae</taxon>
        <taxon>Trichodelitschia</taxon>
    </lineage>
</organism>
<dbReference type="AlphaFoldDB" id="A0A6G1I9N5"/>